<dbReference type="AlphaFoldDB" id="W8KM34"/>
<comment type="similarity">
    <text evidence="2">Belongs to the OmpP1/FadL family.</text>
</comment>
<dbReference type="RefSeq" id="WP_025280355.1">
    <property type="nucleotide sequence ID" value="NZ_CP007268.1"/>
</dbReference>
<dbReference type="PATRIC" id="fig|1354791.3.peg.2928"/>
<name>W8KM34_9GAMM</name>
<evidence type="ECO:0000256" key="1">
    <source>
        <dbReference type="ARBA" id="ARBA00004571"/>
    </source>
</evidence>
<evidence type="ECO:0000256" key="5">
    <source>
        <dbReference type="ARBA" id="ARBA00022729"/>
    </source>
</evidence>
<evidence type="ECO:0000256" key="2">
    <source>
        <dbReference type="ARBA" id="ARBA00008163"/>
    </source>
</evidence>
<keyword evidence="5 8" id="KW-0732">Signal</keyword>
<protein>
    <submittedName>
        <fullName evidence="9">Aromatic hydrocarbon degradation protein</fullName>
    </submittedName>
</protein>
<sequence>MSFIQSRNALSCAVAGALALSGATLWHSPVKAAGFYIQEQSVSGLGRAFAGEAAVAQDSSTIFFNPAGMVFLPGPEFQAAVHLLMPKADARESGSTASGVGAFNPDTGEQILPGYVDQPVSGGSGGNPYDPTPVPNFFYARPLNEQTWFGLGITAPFGLANHYDDDFWARYDSTETDLKVINIQPSLAYRVNERFSIGGGIDIQYADATLKNAIPSPAFGPSLETDGEQQLDADSWDVGFNLGAMWQVTEATRLGLHYRQGVKHTLDGKAKIARPITGEQETLDGKADLHLPDMVALGARHQLNDRWTLMAQYKWFQWSNFDEIRVRFNDGREDNVVEQNYKDSWALSVGAEYQLDDRWTLRGGLQYDRTPTQDGYRTTRTPDGDRTWYSFGASYEQGPNWGFDVAYTYIDISKESLELEREFKNEAGVTFATVDLTGTTEGHVHILAAAVRYRF</sequence>
<reference evidence="9 10" key="1">
    <citation type="journal article" date="2014" name="J Genomics">
        <title>Draft Genome Sequence of the Extremely Halophilic Phototrophic Purple Sulfur Bacterium Halorhodospira halochloris.</title>
        <authorList>
            <person name="Singh K.S."/>
            <person name="Kirksey J."/>
            <person name="Hoff W.D."/>
            <person name="Deole R."/>
        </authorList>
    </citation>
    <scope>NUCLEOTIDE SEQUENCE [LARGE SCALE GENOMIC DNA]</scope>
    <source>
        <strain evidence="9 10">A</strain>
    </source>
</reference>
<comment type="subcellular location">
    <subcellularLocation>
        <location evidence="1">Cell outer membrane</location>
        <topology evidence="1">Multi-pass membrane protein</topology>
    </subcellularLocation>
</comment>
<evidence type="ECO:0000256" key="8">
    <source>
        <dbReference type="SAM" id="SignalP"/>
    </source>
</evidence>
<dbReference type="HOGENOM" id="CLU_035981_0_0_6"/>
<evidence type="ECO:0000256" key="7">
    <source>
        <dbReference type="ARBA" id="ARBA00023237"/>
    </source>
</evidence>
<feature type="chain" id="PRO_5004913261" evidence="8">
    <location>
        <begin position="33"/>
        <end position="455"/>
    </location>
</feature>
<keyword evidence="6" id="KW-0472">Membrane</keyword>
<reference evidence="10" key="2">
    <citation type="submission" date="2014-02" db="EMBL/GenBank/DDBJ databases">
        <title>Draft Genome Sequence of extremely halophilic bacteria Halorhodospira halochloris.</title>
        <authorList>
            <person name="Singh K.S."/>
        </authorList>
    </citation>
    <scope>NUCLEOTIDE SEQUENCE [LARGE SCALE GENOMIC DNA]</scope>
    <source>
        <strain evidence="10">A</strain>
    </source>
</reference>
<keyword evidence="10" id="KW-1185">Reference proteome</keyword>
<feature type="signal peptide" evidence="8">
    <location>
        <begin position="1"/>
        <end position="32"/>
    </location>
</feature>
<dbReference type="PANTHER" id="PTHR35093">
    <property type="entry name" value="OUTER MEMBRANE PROTEIN NMB0088-RELATED"/>
    <property type="match status" value="1"/>
</dbReference>
<dbReference type="Pfam" id="PF03349">
    <property type="entry name" value="Toluene_X"/>
    <property type="match status" value="1"/>
</dbReference>
<dbReference type="InterPro" id="IPR006315">
    <property type="entry name" value="OM_autotransptr_brl_dom"/>
</dbReference>
<evidence type="ECO:0000256" key="6">
    <source>
        <dbReference type="ARBA" id="ARBA00023136"/>
    </source>
</evidence>
<gene>
    <name evidence="9" type="ORF">M911_01175</name>
</gene>
<evidence type="ECO:0000313" key="10">
    <source>
        <dbReference type="Proteomes" id="UP000019442"/>
    </source>
</evidence>
<dbReference type="SUPFAM" id="SSF56935">
    <property type="entry name" value="Porins"/>
    <property type="match status" value="1"/>
</dbReference>
<dbReference type="NCBIfam" id="TIGR01414">
    <property type="entry name" value="autotrans_barl"/>
    <property type="match status" value="1"/>
</dbReference>
<dbReference type="InterPro" id="IPR005017">
    <property type="entry name" value="OMPP1/FadL/TodX"/>
</dbReference>
<evidence type="ECO:0000313" key="9">
    <source>
        <dbReference type="EMBL" id="AHK78042.1"/>
    </source>
</evidence>
<keyword evidence="4" id="KW-0812">Transmembrane</keyword>
<dbReference type="Proteomes" id="UP000019442">
    <property type="component" value="Chromosome"/>
</dbReference>
<accession>W8KM34</accession>
<dbReference type="KEGG" id="hhc:M911_01175"/>
<dbReference type="GO" id="GO:0009279">
    <property type="term" value="C:cell outer membrane"/>
    <property type="evidence" value="ECO:0007669"/>
    <property type="project" value="UniProtKB-SubCell"/>
</dbReference>
<evidence type="ECO:0000256" key="3">
    <source>
        <dbReference type="ARBA" id="ARBA00022452"/>
    </source>
</evidence>
<dbReference type="EMBL" id="CP007268">
    <property type="protein sequence ID" value="AHK78042.1"/>
    <property type="molecule type" value="Genomic_DNA"/>
</dbReference>
<dbReference type="Gene3D" id="2.40.160.60">
    <property type="entry name" value="Outer membrane protein transport protein (OMPP1/FadL/TodX)"/>
    <property type="match status" value="1"/>
</dbReference>
<organism evidence="9 10">
    <name type="scientific">Ectothiorhodospira haloalkaliphila</name>
    <dbReference type="NCBI Taxonomy" id="421628"/>
    <lineage>
        <taxon>Bacteria</taxon>
        <taxon>Pseudomonadati</taxon>
        <taxon>Pseudomonadota</taxon>
        <taxon>Gammaproteobacteria</taxon>
        <taxon>Chromatiales</taxon>
        <taxon>Ectothiorhodospiraceae</taxon>
        <taxon>Ectothiorhodospira</taxon>
    </lineage>
</organism>
<keyword evidence="3" id="KW-1134">Transmembrane beta strand</keyword>
<dbReference type="OrthoDB" id="19849at2"/>
<dbReference type="GO" id="GO:0015483">
    <property type="term" value="F:long-chain fatty acid transporting porin activity"/>
    <property type="evidence" value="ECO:0007669"/>
    <property type="project" value="TreeGrafter"/>
</dbReference>
<dbReference type="PANTHER" id="PTHR35093:SF3">
    <property type="entry name" value="LONG-CHAIN FATTY ACID TRANSPORT PROTEIN"/>
    <property type="match status" value="1"/>
</dbReference>
<proteinExistence type="inferred from homology"/>
<keyword evidence="7" id="KW-0998">Cell outer membrane</keyword>
<evidence type="ECO:0000256" key="4">
    <source>
        <dbReference type="ARBA" id="ARBA00022692"/>
    </source>
</evidence>